<dbReference type="Gene3D" id="2.170.130.10">
    <property type="entry name" value="TonB-dependent receptor, plug domain"/>
    <property type="match status" value="1"/>
</dbReference>
<accession>A0ABT8KVH7</accession>
<keyword evidence="13" id="KW-0675">Receptor</keyword>
<keyword evidence="5 9" id="KW-0798">TonB box</keyword>
<keyword evidence="3 8" id="KW-1134">Transmembrane beta strand</keyword>
<keyword evidence="6 8" id="KW-0472">Membrane</keyword>
<dbReference type="EMBL" id="JAUJEA010000008">
    <property type="protein sequence ID" value="MDN5203628.1"/>
    <property type="molecule type" value="Genomic_DNA"/>
</dbReference>
<evidence type="ECO:0000256" key="8">
    <source>
        <dbReference type="PROSITE-ProRule" id="PRU01360"/>
    </source>
</evidence>
<dbReference type="Proteomes" id="UP001172082">
    <property type="component" value="Unassembled WGS sequence"/>
</dbReference>
<dbReference type="Gene3D" id="2.40.170.20">
    <property type="entry name" value="TonB-dependent receptor, beta-barrel domain"/>
    <property type="match status" value="1"/>
</dbReference>
<dbReference type="PROSITE" id="PS52016">
    <property type="entry name" value="TONB_DEPENDENT_REC_3"/>
    <property type="match status" value="1"/>
</dbReference>
<evidence type="ECO:0000259" key="12">
    <source>
        <dbReference type="Pfam" id="PF07715"/>
    </source>
</evidence>
<feature type="domain" description="TonB-dependent receptor plug" evidence="12">
    <location>
        <begin position="120"/>
        <end position="235"/>
    </location>
</feature>
<evidence type="ECO:0000313" key="14">
    <source>
        <dbReference type="Proteomes" id="UP001172082"/>
    </source>
</evidence>
<dbReference type="Gene3D" id="2.60.40.1120">
    <property type="entry name" value="Carboxypeptidase-like, regulatory domain"/>
    <property type="match status" value="1"/>
</dbReference>
<keyword evidence="7 8" id="KW-0998">Cell outer membrane</keyword>
<evidence type="ECO:0000256" key="3">
    <source>
        <dbReference type="ARBA" id="ARBA00022452"/>
    </source>
</evidence>
<dbReference type="Pfam" id="PF13715">
    <property type="entry name" value="CarbopepD_reg_2"/>
    <property type="match status" value="1"/>
</dbReference>
<gene>
    <name evidence="13" type="ORF">QQ008_19725</name>
</gene>
<dbReference type="InterPro" id="IPR036942">
    <property type="entry name" value="Beta-barrel_TonB_sf"/>
</dbReference>
<evidence type="ECO:0000256" key="6">
    <source>
        <dbReference type="ARBA" id="ARBA00023136"/>
    </source>
</evidence>
<comment type="subcellular location">
    <subcellularLocation>
        <location evidence="1 8">Cell outer membrane</location>
        <topology evidence="1 8">Multi-pass membrane protein</topology>
    </subcellularLocation>
</comment>
<feature type="signal peptide" evidence="10">
    <location>
        <begin position="1"/>
        <end position="26"/>
    </location>
</feature>
<sequence length="998" mass="109422">MKQNYLLIKKTFIFLIALMSTLGGYAQQITVTGKVTSAENGSGVPGTNIIEKGTNNGVISDIDGNYTISVSSGATLVFSYIGYVSMEVPVDGKSVVDVELAPDITQLSEIVVIGYGTTTKKDATGSVTAIGTKDFNKGTVISPQDLLVGRIAGVQITTNGGAPGSGATVRIRGGSSLSASNNPLVVIDGVIVSDETISGLRNPLSFVNPNDIETFTVLKDASATAIYGSRASNGVIIITTKRGKAGQGLQISYNGNVAFHTVPNTVDVLSGDEYRQLITQRIANGEPNTPAAAADLLGSANTDWQDEIFDTAVGTEHNVSLSGAYNNVPYRASIGYSNQDGILRTSNMERTSISVGIDPSLLDDHLKINLNLKGAFTKNRFPNEGAIGTAVSFDPTQSVRSAGSPYAGFFYWPQTVDASLPITIAPVNPVALLELTNNNASVDRYIANAQIDYRFHFLPELSANLNIAIDRTTTDGLEEVPENAPFELDANNGNGKKNRYDAEYKNDLLEFYLKYTKDLDQISSKIDLLAGYSWQNFFREGSSVVTNAAENFEKSNDVFASENFLISFFGRVNYTYKGRYLLTATLRRDGSSRFREDNRWGLFPSAALAWRIKDESFMQNVTPLSDLKLRVGYGVTGQENLLNSYPALARVTFSGDRARVQFGNEFINTVRFEAFDANLKWEETTTYNAGLDFGFFEDRLTGSIDWYRRETKDLLNVIPVPIGTNFSNELATNIGSLENQGIELSLNAVIIDNDNFRWDAGVNLTHNKNEITKLTAVDDPNFIGVLTGKSIGGGVGNTGQVHRVGHPASSFFLYEQVYDQNSNPIEGLYVDQNEDGIINDLDRVVSSNPTPDVFMGFSSRFNYKDFSFSFNSRMNLGNDVYDAVNAQKGQYSNLYNSAGYLNNITPVANEVNFNRIQSLSDYYIKDASFFRMDNMTLGYHVGSIFSEKMNLNLSFTVQNAFVITDYEGLDPEVDEGVDDNFYPRPRTFLLGVNFNFQK</sequence>
<dbReference type="InterPro" id="IPR023996">
    <property type="entry name" value="TonB-dep_OMP_SusC/RagA"/>
</dbReference>
<dbReference type="InterPro" id="IPR023997">
    <property type="entry name" value="TonB-dep_OMP_SusC/RagA_CS"/>
</dbReference>
<keyword evidence="4 8" id="KW-0812">Transmembrane</keyword>
<dbReference type="NCBIfam" id="TIGR04057">
    <property type="entry name" value="SusC_RagA_signa"/>
    <property type="match status" value="1"/>
</dbReference>
<dbReference type="NCBIfam" id="TIGR04056">
    <property type="entry name" value="OMP_RagA_SusC"/>
    <property type="match status" value="1"/>
</dbReference>
<evidence type="ECO:0000256" key="5">
    <source>
        <dbReference type="ARBA" id="ARBA00023077"/>
    </source>
</evidence>
<evidence type="ECO:0000313" key="13">
    <source>
        <dbReference type="EMBL" id="MDN5203628.1"/>
    </source>
</evidence>
<keyword evidence="14" id="KW-1185">Reference proteome</keyword>
<proteinExistence type="inferred from homology"/>
<dbReference type="SUPFAM" id="SSF49464">
    <property type="entry name" value="Carboxypeptidase regulatory domain-like"/>
    <property type="match status" value="1"/>
</dbReference>
<organism evidence="13 14">
    <name type="scientific">Splendidivirga corallicola</name>
    <dbReference type="NCBI Taxonomy" id="3051826"/>
    <lineage>
        <taxon>Bacteria</taxon>
        <taxon>Pseudomonadati</taxon>
        <taxon>Bacteroidota</taxon>
        <taxon>Cytophagia</taxon>
        <taxon>Cytophagales</taxon>
        <taxon>Splendidivirgaceae</taxon>
        <taxon>Splendidivirga</taxon>
    </lineage>
</organism>
<name>A0ABT8KVH7_9BACT</name>
<keyword evidence="2 8" id="KW-0813">Transport</keyword>
<evidence type="ECO:0000256" key="9">
    <source>
        <dbReference type="RuleBase" id="RU003357"/>
    </source>
</evidence>
<evidence type="ECO:0000256" key="4">
    <source>
        <dbReference type="ARBA" id="ARBA00022692"/>
    </source>
</evidence>
<feature type="domain" description="TonB-dependent receptor-like beta-barrel" evidence="11">
    <location>
        <begin position="406"/>
        <end position="772"/>
    </location>
</feature>
<dbReference type="InterPro" id="IPR039426">
    <property type="entry name" value="TonB-dep_rcpt-like"/>
</dbReference>
<evidence type="ECO:0000256" key="7">
    <source>
        <dbReference type="ARBA" id="ARBA00023237"/>
    </source>
</evidence>
<comment type="similarity">
    <text evidence="8 9">Belongs to the TonB-dependent receptor family.</text>
</comment>
<dbReference type="InterPro" id="IPR012910">
    <property type="entry name" value="Plug_dom"/>
</dbReference>
<evidence type="ECO:0000256" key="1">
    <source>
        <dbReference type="ARBA" id="ARBA00004571"/>
    </source>
</evidence>
<feature type="chain" id="PRO_5046744570" evidence="10">
    <location>
        <begin position="27"/>
        <end position="998"/>
    </location>
</feature>
<dbReference type="RefSeq" id="WP_346753651.1">
    <property type="nucleotide sequence ID" value="NZ_JAUJEA010000008.1"/>
</dbReference>
<dbReference type="InterPro" id="IPR037066">
    <property type="entry name" value="Plug_dom_sf"/>
</dbReference>
<protein>
    <submittedName>
        <fullName evidence="13">TonB-dependent receptor</fullName>
    </submittedName>
</protein>
<dbReference type="Pfam" id="PF07715">
    <property type="entry name" value="Plug"/>
    <property type="match status" value="1"/>
</dbReference>
<dbReference type="SUPFAM" id="SSF56935">
    <property type="entry name" value="Porins"/>
    <property type="match status" value="1"/>
</dbReference>
<dbReference type="Pfam" id="PF00593">
    <property type="entry name" value="TonB_dep_Rec_b-barrel"/>
    <property type="match status" value="1"/>
</dbReference>
<comment type="caution">
    <text evidence="13">The sequence shown here is derived from an EMBL/GenBank/DDBJ whole genome shotgun (WGS) entry which is preliminary data.</text>
</comment>
<evidence type="ECO:0000256" key="10">
    <source>
        <dbReference type="SAM" id="SignalP"/>
    </source>
</evidence>
<evidence type="ECO:0000259" key="11">
    <source>
        <dbReference type="Pfam" id="PF00593"/>
    </source>
</evidence>
<keyword evidence="10" id="KW-0732">Signal</keyword>
<dbReference type="InterPro" id="IPR000531">
    <property type="entry name" value="Beta-barrel_TonB"/>
</dbReference>
<dbReference type="InterPro" id="IPR008969">
    <property type="entry name" value="CarboxyPept-like_regulatory"/>
</dbReference>
<evidence type="ECO:0000256" key="2">
    <source>
        <dbReference type="ARBA" id="ARBA00022448"/>
    </source>
</evidence>
<reference evidence="13" key="1">
    <citation type="submission" date="2023-06" db="EMBL/GenBank/DDBJ databases">
        <title>Genomic of Parafulvivirga corallium.</title>
        <authorList>
            <person name="Wang G."/>
        </authorList>
    </citation>
    <scope>NUCLEOTIDE SEQUENCE</scope>
    <source>
        <strain evidence="13">BMA10</strain>
    </source>
</reference>